<dbReference type="RefSeq" id="WP_394827619.1">
    <property type="nucleotide sequence ID" value="NZ_CP089984.1"/>
</dbReference>
<evidence type="ECO:0000313" key="4">
    <source>
        <dbReference type="Proteomes" id="UP001370348"/>
    </source>
</evidence>
<feature type="compositionally biased region" description="Low complexity" evidence="1">
    <location>
        <begin position="36"/>
        <end position="48"/>
    </location>
</feature>
<evidence type="ECO:0000256" key="1">
    <source>
        <dbReference type="SAM" id="MobiDB-lite"/>
    </source>
</evidence>
<feature type="signal peptide" evidence="2">
    <location>
        <begin position="1"/>
        <end position="22"/>
    </location>
</feature>
<evidence type="ECO:0008006" key="5">
    <source>
        <dbReference type="Google" id="ProtNLM"/>
    </source>
</evidence>
<proteinExistence type="predicted"/>
<gene>
    <name evidence="3" type="ORF">LZC94_12015</name>
</gene>
<dbReference type="PROSITE" id="PS51257">
    <property type="entry name" value="PROKAR_LIPOPROTEIN"/>
    <property type="match status" value="1"/>
</dbReference>
<protein>
    <recommendedName>
        <fullName evidence="5">Lipoprotein</fullName>
    </recommendedName>
</protein>
<sequence>MKTLFTAVPVGIWAVISTCAFMGCAASSDDPSARAGESSGESSGQVSEPLAEAPDSVVGAYESTTPTTGYPDLRAIVFTRHRAGNGLEFFADVDTGIRCVTTPCPSMARIEGWYTATDRVVTLHTTRVVVVPRTDVFDEGRFDGTYDYRREPNGAFAVTREGETRHFQSVDTYCRADKDCDHQSYIRPYCLGHAICGDDSRCGWQCGNP</sequence>
<reference evidence="3 4" key="1">
    <citation type="submission" date="2021-12" db="EMBL/GenBank/DDBJ databases">
        <title>Discovery of the Pendulisporaceae a myxobacterial family with distinct sporulation behavior and unique specialized metabolism.</title>
        <authorList>
            <person name="Garcia R."/>
            <person name="Popoff A."/>
            <person name="Bader C.D."/>
            <person name="Loehr J."/>
            <person name="Walesch S."/>
            <person name="Walt C."/>
            <person name="Boldt J."/>
            <person name="Bunk B."/>
            <person name="Haeckl F.J.F.P.J."/>
            <person name="Gunesch A.P."/>
            <person name="Birkelbach J."/>
            <person name="Nuebel U."/>
            <person name="Pietschmann T."/>
            <person name="Bach T."/>
            <person name="Mueller R."/>
        </authorList>
    </citation>
    <scope>NUCLEOTIDE SEQUENCE [LARGE SCALE GENOMIC DNA]</scope>
    <source>
        <strain evidence="3 4">MSr11954</strain>
    </source>
</reference>
<keyword evidence="4" id="KW-1185">Reference proteome</keyword>
<dbReference type="EMBL" id="CP089984">
    <property type="protein sequence ID" value="WXB17977.1"/>
    <property type="molecule type" value="Genomic_DNA"/>
</dbReference>
<organism evidence="3 4">
    <name type="scientific">Pendulispora albinea</name>
    <dbReference type="NCBI Taxonomy" id="2741071"/>
    <lineage>
        <taxon>Bacteria</taxon>
        <taxon>Pseudomonadati</taxon>
        <taxon>Myxococcota</taxon>
        <taxon>Myxococcia</taxon>
        <taxon>Myxococcales</taxon>
        <taxon>Sorangiineae</taxon>
        <taxon>Pendulisporaceae</taxon>
        <taxon>Pendulispora</taxon>
    </lineage>
</organism>
<evidence type="ECO:0000313" key="3">
    <source>
        <dbReference type="EMBL" id="WXB17977.1"/>
    </source>
</evidence>
<evidence type="ECO:0000256" key="2">
    <source>
        <dbReference type="SAM" id="SignalP"/>
    </source>
</evidence>
<feature type="chain" id="PRO_5046056683" description="Lipoprotein" evidence="2">
    <location>
        <begin position="23"/>
        <end position="209"/>
    </location>
</feature>
<accession>A0ABZ2M4A1</accession>
<keyword evidence="2" id="KW-0732">Signal</keyword>
<feature type="region of interest" description="Disordered" evidence="1">
    <location>
        <begin position="31"/>
        <end position="56"/>
    </location>
</feature>
<name>A0ABZ2M4A1_9BACT</name>
<dbReference type="Proteomes" id="UP001370348">
    <property type="component" value="Chromosome"/>
</dbReference>